<name>A0A438NJR2_EXOME</name>
<dbReference type="AlphaFoldDB" id="A0A438NJR2"/>
<reference evidence="2 3" key="1">
    <citation type="submission" date="2017-03" db="EMBL/GenBank/DDBJ databases">
        <title>Genomes of endolithic fungi from Antarctica.</title>
        <authorList>
            <person name="Coleine C."/>
            <person name="Masonjones S."/>
            <person name="Stajich J.E."/>
        </authorList>
    </citation>
    <scope>NUCLEOTIDE SEQUENCE [LARGE SCALE GENOMIC DNA]</scope>
    <source>
        <strain evidence="2 3">CCFEE 6314</strain>
    </source>
</reference>
<evidence type="ECO:0000313" key="3">
    <source>
        <dbReference type="Proteomes" id="UP000288859"/>
    </source>
</evidence>
<dbReference type="OrthoDB" id="5341676at2759"/>
<gene>
    <name evidence="2" type="ORF">B0A52_00326</name>
</gene>
<protein>
    <submittedName>
        <fullName evidence="2">Uncharacterized protein</fullName>
    </submittedName>
</protein>
<dbReference type="Proteomes" id="UP000288859">
    <property type="component" value="Unassembled WGS sequence"/>
</dbReference>
<organism evidence="2 3">
    <name type="scientific">Exophiala mesophila</name>
    <name type="common">Black yeast-like fungus</name>
    <dbReference type="NCBI Taxonomy" id="212818"/>
    <lineage>
        <taxon>Eukaryota</taxon>
        <taxon>Fungi</taxon>
        <taxon>Dikarya</taxon>
        <taxon>Ascomycota</taxon>
        <taxon>Pezizomycotina</taxon>
        <taxon>Eurotiomycetes</taxon>
        <taxon>Chaetothyriomycetidae</taxon>
        <taxon>Chaetothyriales</taxon>
        <taxon>Herpotrichiellaceae</taxon>
        <taxon>Exophiala</taxon>
    </lineage>
</organism>
<sequence>MDRKRPRESCDSVASEAATLNARVFKKLKLALESDPEVDLLKLLPSDYSAMLETKKKAVPEHSDDTRPTEFPDNNNASHNSDIRFLLSSSDVQFISQPSKSVHDLIKSKVPRLNALPNIEKHAQFCMGLIKLIQEGEIVGKGPVPSRKMVIKCGAGIIAKLVWAAQDYTEYTTLKYLEEKRPSIPAPKPHGLVRMGLNLLSEIN</sequence>
<comment type="caution">
    <text evidence="2">The sequence shown here is derived from an EMBL/GenBank/DDBJ whole genome shotgun (WGS) entry which is preliminary data.</text>
</comment>
<feature type="region of interest" description="Disordered" evidence="1">
    <location>
        <begin position="57"/>
        <end position="77"/>
    </location>
</feature>
<accession>A0A438NJR2</accession>
<feature type="compositionally biased region" description="Basic and acidic residues" evidence="1">
    <location>
        <begin position="57"/>
        <end position="70"/>
    </location>
</feature>
<evidence type="ECO:0000313" key="2">
    <source>
        <dbReference type="EMBL" id="RVX75969.1"/>
    </source>
</evidence>
<proteinExistence type="predicted"/>
<dbReference type="EMBL" id="NAJM01000001">
    <property type="protein sequence ID" value="RVX75969.1"/>
    <property type="molecule type" value="Genomic_DNA"/>
</dbReference>
<evidence type="ECO:0000256" key="1">
    <source>
        <dbReference type="SAM" id="MobiDB-lite"/>
    </source>
</evidence>